<keyword evidence="2" id="KW-1185">Reference proteome</keyword>
<evidence type="ECO:0000313" key="2">
    <source>
        <dbReference type="Proteomes" id="UP000235145"/>
    </source>
</evidence>
<sequence>MKSLSLSTRMGSAIMINPPVTEDLQLQKWYNKNKTELKELLQKKAYKDTEILLPYPEEKDIVPIAKAIANFKYRKATWIRGRLRLPTQDRSFSHTACSNCLKSVEADMNWKIKCQSCKMDSEIQVM</sequence>
<dbReference type="Proteomes" id="UP000235145">
    <property type="component" value="Unassembled WGS sequence"/>
</dbReference>
<proteinExistence type="predicted"/>
<organism evidence="1 2">
    <name type="scientific">Lactuca sativa</name>
    <name type="common">Garden lettuce</name>
    <dbReference type="NCBI Taxonomy" id="4236"/>
    <lineage>
        <taxon>Eukaryota</taxon>
        <taxon>Viridiplantae</taxon>
        <taxon>Streptophyta</taxon>
        <taxon>Embryophyta</taxon>
        <taxon>Tracheophyta</taxon>
        <taxon>Spermatophyta</taxon>
        <taxon>Magnoliopsida</taxon>
        <taxon>eudicotyledons</taxon>
        <taxon>Gunneridae</taxon>
        <taxon>Pentapetalae</taxon>
        <taxon>asterids</taxon>
        <taxon>campanulids</taxon>
        <taxon>Asterales</taxon>
        <taxon>Asteraceae</taxon>
        <taxon>Cichorioideae</taxon>
        <taxon>Cichorieae</taxon>
        <taxon>Lactucinae</taxon>
        <taxon>Lactuca</taxon>
    </lineage>
</organism>
<gene>
    <name evidence="1" type="ORF">LSAT_V11C200058530</name>
</gene>
<name>A0A9R1WHG4_LACSA</name>
<dbReference type="AlphaFoldDB" id="A0A9R1WHG4"/>
<evidence type="ECO:0000313" key="1">
    <source>
        <dbReference type="EMBL" id="KAJ0223993.1"/>
    </source>
</evidence>
<comment type="caution">
    <text evidence="1">The sequence shown here is derived from an EMBL/GenBank/DDBJ whole genome shotgun (WGS) entry which is preliminary data.</text>
</comment>
<protein>
    <submittedName>
        <fullName evidence="1">Uncharacterized protein</fullName>
    </submittedName>
</protein>
<dbReference type="EMBL" id="NBSK02000002">
    <property type="protein sequence ID" value="KAJ0223993.1"/>
    <property type="molecule type" value="Genomic_DNA"/>
</dbReference>
<accession>A0A9R1WHG4</accession>
<reference evidence="1 2" key="1">
    <citation type="journal article" date="2017" name="Nat. Commun.">
        <title>Genome assembly with in vitro proximity ligation data and whole-genome triplication in lettuce.</title>
        <authorList>
            <person name="Reyes-Chin-Wo S."/>
            <person name="Wang Z."/>
            <person name="Yang X."/>
            <person name="Kozik A."/>
            <person name="Arikit S."/>
            <person name="Song C."/>
            <person name="Xia L."/>
            <person name="Froenicke L."/>
            <person name="Lavelle D.O."/>
            <person name="Truco M.J."/>
            <person name="Xia R."/>
            <person name="Zhu S."/>
            <person name="Xu C."/>
            <person name="Xu H."/>
            <person name="Xu X."/>
            <person name="Cox K."/>
            <person name="Korf I."/>
            <person name="Meyers B.C."/>
            <person name="Michelmore R.W."/>
        </authorList>
    </citation>
    <scope>NUCLEOTIDE SEQUENCE [LARGE SCALE GENOMIC DNA]</scope>
    <source>
        <strain evidence="2">cv. Salinas</strain>
        <tissue evidence="1">Seedlings</tissue>
    </source>
</reference>